<feature type="active site" description="Charge relay system" evidence="1">
    <location>
        <position position="247"/>
    </location>
</feature>
<evidence type="ECO:0000259" key="3">
    <source>
        <dbReference type="Pfam" id="PF12146"/>
    </source>
</evidence>
<dbReference type="InterPro" id="IPR022742">
    <property type="entry name" value="Hydrolase_4"/>
</dbReference>
<feature type="domain" description="Serine aminopeptidase S33" evidence="3">
    <location>
        <begin position="14"/>
        <end position="253"/>
    </location>
</feature>
<keyword evidence="5" id="KW-1185">Reference proteome</keyword>
<dbReference type="PANTHER" id="PTHR11614">
    <property type="entry name" value="PHOSPHOLIPASE-RELATED"/>
    <property type="match status" value="1"/>
</dbReference>
<dbReference type="SUPFAM" id="SSF53474">
    <property type="entry name" value="alpha/beta-Hydrolases"/>
    <property type="match status" value="1"/>
</dbReference>
<dbReference type="AlphaFoldDB" id="A0A3S9XCE3"/>
<evidence type="ECO:0000256" key="2">
    <source>
        <dbReference type="PIRSR" id="PIRSR017388-3"/>
    </source>
</evidence>
<dbReference type="EMBL" id="CP029822">
    <property type="protein sequence ID" value="AZS50021.1"/>
    <property type="molecule type" value="Genomic_DNA"/>
</dbReference>
<organism evidence="4 5">
    <name type="scientific">Entomomonas moraniae</name>
    <dbReference type="NCBI Taxonomy" id="2213226"/>
    <lineage>
        <taxon>Bacteria</taxon>
        <taxon>Pseudomonadati</taxon>
        <taxon>Pseudomonadota</taxon>
        <taxon>Gammaproteobacteria</taxon>
        <taxon>Pseudomonadales</taxon>
        <taxon>Pseudomonadaceae</taxon>
        <taxon>Entomomonas</taxon>
    </lineage>
</organism>
<accession>A0A3S9XCE3</accession>
<protein>
    <submittedName>
        <fullName evidence="4">Alpha/beta fold hydrolase</fullName>
    </submittedName>
</protein>
<dbReference type="Gene3D" id="3.40.50.1820">
    <property type="entry name" value="alpha/beta hydrolase"/>
    <property type="match status" value="1"/>
</dbReference>
<name>A0A3S9XCE3_9GAMM</name>
<gene>
    <name evidence="4" type="ORF">DM558_04180</name>
</gene>
<feature type="site" description="Important for substrate specificity" evidence="2">
    <location>
        <position position="150"/>
    </location>
</feature>
<evidence type="ECO:0000256" key="1">
    <source>
        <dbReference type="PIRSR" id="PIRSR017388-1"/>
    </source>
</evidence>
<dbReference type="InterPro" id="IPR029058">
    <property type="entry name" value="AB_hydrolase_fold"/>
</dbReference>
<dbReference type="InterPro" id="IPR012354">
    <property type="entry name" value="Esterase_lipase"/>
</dbReference>
<reference evidence="5" key="1">
    <citation type="submission" date="2018-06" db="EMBL/GenBank/DDBJ databases">
        <title>Complete genome of Pseudomonas insecticola strain QZS01.</title>
        <authorList>
            <person name="Wang J."/>
            <person name="Su Q."/>
        </authorList>
    </citation>
    <scope>NUCLEOTIDE SEQUENCE [LARGE SCALE GENOMIC DNA]</scope>
    <source>
        <strain evidence="5">QZS01</strain>
    </source>
</reference>
<dbReference type="Pfam" id="PF12146">
    <property type="entry name" value="Hydrolase_4"/>
    <property type="match status" value="1"/>
</dbReference>
<proteinExistence type="predicted"/>
<feature type="active site" description="Nucleophile" evidence="1">
    <location>
        <position position="90"/>
    </location>
</feature>
<dbReference type="GO" id="GO:0052689">
    <property type="term" value="F:carboxylic ester hydrolase activity"/>
    <property type="evidence" value="ECO:0007669"/>
    <property type="project" value="InterPro"/>
</dbReference>
<dbReference type="InterPro" id="IPR051044">
    <property type="entry name" value="MAG_DAG_Lipase"/>
</dbReference>
<keyword evidence="4" id="KW-0378">Hydrolase</keyword>
<dbReference type="Proteomes" id="UP000273143">
    <property type="component" value="Chromosome"/>
</dbReference>
<dbReference type="RefSeq" id="WP_127162176.1">
    <property type="nucleotide sequence ID" value="NZ_CP029822.1"/>
</dbReference>
<feature type="active site" description="Charge relay system" evidence="1">
    <location>
        <position position="217"/>
    </location>
</feature>
<dbReference type="PIRSF" id="PIRSF017388">
    <property type="entry name" value="Esterase_lipase"/>
    <property type="match status" value="1"/>
</dbReference>
<sequence length="286" mass="31466">MIQDSSYFMPGNKNGVLLIHGLTGTPNEMRIIAKGLNKAGFTVYAMQLAGHCGDEADLCKTTWVDWYKSVEEAADYLAKEVDNVFVAGLSMGALLALKLAADRPNQIKGVGVYGPTFSYDGWSMPLWAKKLFFSLVILKKLNLFQKTSFIEKPPYGLKDERIRATVSASMLSGDSAAAGLAGNPFPALAEMQLLARVVKKQLPEVTTPCLIMHSGHDDIANIDTNARLVEKSVKGPTKFIVLEDSYHLITIDRQRRDVIKESVEFFEEIANTQAQVSSSTTDQRSL</sequence>
<evidence type="ECO:0000313" key="5">
    <source>
        <dbReference type="Proteomes" id="UP000273143"/>
    </source>
</evidence>
<evidence type="ECO:0000313" key="4">
    <source>
        <dbReference type="EMBL" id="AZS50021.1"/>
    </source>
</evidence>
<dbReference type="KEGG" id="emo:DM558_04180"/>